<feature type="region of interest" description="Disordered" evidence="6">
    <location>
        <begin position="272"/>
        <end position="293"/>
    </location>
</feature>
<dbReference type="InterPro" id="IPR017907">
    <property type="entry name" value="Znf_RING_CS"/>
</dbReference>
<dbReference type="Gene3D" id="1.25.10.10">
    <property type="entry name" value="Leucine-rich Repeat Variant"/>
    <property type="match status" value="1"/>
</dbReference>
<keyword evidence="2 4" id="KW-0863">Zinc-finger</keyword>
<feature type="region of interest" description="Disordered" evidence="6">
    <location>
        <begin position="140"/>
        <end position="165"/>
    </location>
</feature>
<keyword evidence="3" id="KW-0862">Zinc</keyword>
<feature type="compositionally biased region" description="Low complexity" evidence="6">
    <location>
        <begin position="140"/>
        <end position="150"/>
    </location>
</feature>
<evidence type="ECO:0000313" key="8">
    <source>
        <dbReference type="Proteomes" id="UP000095280"/>
    </source>
</evidence>
<dbReference type="GO" id="GO:0008270">
    <property type="term" value="F:zinc ion binding"/>
    <property type="evidence" value="ECO:0007669"/>
    <property type="project" value="UniProtKB-KW"/>
</dbReference>
<evidence type="ECO:0000256" key="2">
    <source>
        <dbReference type="ARBA" id="ARBA00022771"/>
    </source>
</evidence>
<accession>A0A1I8IL45</accession>
<dbReference type="InterPro" id="IPR011042">
    <property type="entry name" value="6-blade_b-propeller_TolB-like"/>
</dbReference>
<dbReference type="PANTHER" id="PTHR34258:SF1">
    <property type="entry name" value="ARMADILLO-LIKE HELICAL DOMAIN CONTAINING PROTEIN 1"/>
    <property type="match status" value="1"/>
</dbReference>
<evidence type="ECO:0000256" key="3">
    <source>
        <dbReference type="ARBA" id="ARBA00022833"/>
    </source>
</evidence>
<dbReference type="Pfam" id="PF17741">
    <property type="entry name" value="DUF5578"/>
    <property type="match status" value="1"/>
</dbReference>
<evidence type="ECO:0000256" key="5">
    <source>
        <dbReference type="SAM" id="Coils"/>
    </source>
</evidence>
<evidence type="ECO:0000313" key="9">
    <source>
        <dbReference type="WBParaSite" id="maker-uti_cns_0013752-snap-gene-0.4-mRNA-1"/>
    </source>
</evidence>
<protein>
    <submittedName>
        <fullName evidence="9">RING-type domain-containing protein</fullName>
    </submittedName>
</protein>
<dbReference type="InterPro" id="IPR013083">
    <property type="entry name" value="Znf_RING/FYVE/PHD"/>
</dbReference>
<dbReference type="SMART" id="SM00184">
    <property type="entry name" value="RING"/>
    <property type="match status" value="1"/>
</dbReference>
<dbReference type="InterPro" id="IPR041090">
    <property type="entry name" value="DUF5578"/>
</dbReference>
<proteinExistence type="predicted"/>
<sequence length="1430" mass="156241">PGCASSSSSSGSIESLEDLTTCPIHLGRLHEPKLLNCSHVFCLTCLEKWDSQQPSRDRFPCPLCRVEARLPAGGLRCLPPAHVHQSIIKYIVDRQCRRLQLPGGGGSRGSGSGGEASTEGGAAAAVAAAADAAAAVASSIGSPRGRSSGVFSGGSGGGGSRKRSLERKQEILAHLAEDFVRRSEEVGAGGLGGGAGMSLMSEFDKAELLAVRENLNKLITRLDDAESRSQKLQDAMEAATAGAHQHHHQFGAASAAAARYPTVNDHLNDVDLDEIRSGSGGGGGGGGSDSSDAEDALDLSFIRHNMKRNSSYKMKEIDMGSLRRSAPIDSRRTGDRQEGQIKDLPVLIGDSNPGGRLQCHHMRLVNGLVYVSGVAQQQQQQQQAADSTGAPTGWLSVVACLQLDGQVVKRIERPGGSRDEPLFAGFFVDSRRGDMVVAQPSDQKVEFFTPCLGRTGHWFTFENLHPQYVTWTRERKMLWVSCPAEGHILIVNDRTGVYRKLTTTQIFDSVPAHIITTSDKRIIFTDNQRQRLFWVIRRSEFIFVQRLQFLQELDEITGIAPLGEDKILVCTRRRICVLKPSGHPADKLYARRLGSGFGLRCHHLAGQIAATFMQTFVYCGAVVQQTGRFVILAASCQSETERPVKLLSFIKFTRSQGISQSGLQSQSHLYGQHNLSTFAAQRLDYLRIVLAVHTKPRVVLRSVASLQFAQSFNWPEAGIVSQSQYDGLAGFGEGPHGVLLQARGLRVGHLHHLRRFGKTFCQLSGTATVHDARIAHQIANNAQSVIVTARLLAHSSITSMRSRVVPKLNSRTKPARPSFSAVSSSNLRGRCNSNKFNLWAANPANGGQLLVQQQMVGLIVEAPLTDNQISASSLHLVDHLFKFIVFILAQFLIVFNSLHQKRMLSLGLWRLKRAGQDGNASIGHALGHLRMGHDSVDSDLGELPVQPVDNLRAQGGHGGLDQWLFIIAAKLELVSDGLQMTNSNGGGLLVAFGDSCSLIVASEKMGSSKQEVATMNVMNMLREWDQSSKAKRSVILRDFINQHQKKSGPELEFELAQMASLFLARVSVWLKLTYMTGTCVTEQLETIHLFLSASTSHNFMIEFLEHGGIMCLLELLGLKKAKEEDKDWAIRILQCIANAGTKYKEIICESYGIRAVAECLAKSKSERTQDSARYLLQSLADGNARFVEQVYKGLIAVLPCTSPTAQQMAVQTLRFVQPIVKHANPVIVERLTNLLSTLHLEVQSATIEFIKELMHYNIADDLLQAVVTLLRPNRDTSRAEQSGGVGDAGDAGSTPMPIYVQQAAAAKCIGELARQSDRICDRLVYLRAVHHLMFAMGNLDHADSQRQASVALEFLCRKLPIVDEHVREAMGQALYDQFMSNAEALYVDMTPVQADVLVSNKVNIPAGAVAEDTEPLHQHQHPHSSTPSSR</sequence>
<keyword evidence="5" id="KW-0175">Coiled coil</keyword>
<feature type="domain" description="RING-type" evidence="7">
    <location>
        <begin position="22"/>
        <end position="65"/>
    </location>
</feature>
<dbReference type="Gene3D" id="2.120.10.30">
    <property type="entry name" value="TolB, C-terminal domain"/>
    <property type="match status" value="1"/>
</dbReference>
<feature type="coiled-coil region" evidence="5">
    <location>
        <begin position="208"/>
        <end position="242"/>
    </location>
</feature>
<dbReference type="InterPro" id="IPR001841">
    <property type="entry name" value="Znf_RING"/>
</dbReference>
<reference evidence="9" key="1">
    <citation type="submission" date="2016-11" db="UniProtKB">
        <authorList>
            <consortium name="WormBaseParasite"/>
        </authorList>
    </citation>
    <scope>IDENTIFICATION</scope>
</reference>
<feature type="region of interest" description="Disordered" evidence="6">
    <location>
        <begin position="1411"/>
        <end position="1430"/>
    </location>
</feature>
<dbReference type="PROSITE" id="PS00518">
    <property type="entry name" value="ZF_RING_1"/>
    <property type="match status" value="1"/>
</dbReference>
<dbReference type="PANTHER" id="PTHR34258">
    <property type="entry name" value="ARMADILLO-LIKE HELICAL DOMAIN CONTAINING PROTEIN 1"/>
    <property type="match status" value="1"/>
</dbReference>
<keyword evidence="1" id="KW-0479">Metal-binding</keyword>
<feature type="compositionally biased region" description="Gly residues" evidence="6">
    <location>
        <begin position="278"/>
        <end position="288"/>
    </location>
</feature>
<dbReference type="PROSITE" id="PS50089">
    <property type="entry name" value="ZF_RING_2"/>
    <property type="match status" value="1"/>
</dbReference>
<dbReference type="InterPro" id="IPR011044">
    <property type="entry name" value="Quino_amine_DH_bsu"/>
</dbReference>
<dbReference type="Proteomes" id="UP000095280">
    <property type="component" value="Unplaced"/>
</dbReference>
<evidence type="ECO:0000256" key="6">
    <source>
        <dbReference type="SAM" id="MobiDB-lite"/>
    </source>
</evidence>
<dbReference type="SUPFAM" id="SSF50969">
    <property type="entry name" value="YVTN repeat-like/Quinoprotein amine dehydrogenase"/>
    <property type="match status" value="1"/>
</dbReference>
<evidence type="ECO:0000256" key="1">
    <source>
        <dbReference type="ARBA" id="ARBA00022723"/>
    </source>
</evidence>
<dbReference type="SUPFAM" id="SSF48371">
    <property type="entry name" value="ARM repeat"/>
    <property type="match status" value="1"/>
</dbReference>
<dbReference type="Gene3D" id="3.30.40.10">
    <property type="entry name" value="Zinc/RING finger domain, C3HC4 (zinc finger)"/>
    <property type="match status" value="1"/>
</dbReference>
<dbReference type="WBParaSite" id="maker-uti_cns_0013752-snap-gene-0.4-mRNA-1">
    <property type="protein sequence ID" value="maker-uti_cns_0013752-snap-gene-0.4-mRNA-1"/>
    <property type="gene ID" value="maker-uti_cns_0013752-snap-gene-0.4"/>
</dbReference>
<organism evidence="8 9">
    <name type="scientific">Macrostomum lignano</name>
    <dbReference type="NCBI Taxonomy" id="282301"/>
    <lineage>
        <taxon>Eukaryota</taxon>
        <taxon>Metazoa</taxon>
        <taxon>Spiralia</taxon>
        <taxon>Lophotrochozoa</taxon>
        <taxon>Platyhelminthes</taxon>
        <taxon>Rhabditophora</taxon>
        <taxon>Macrostomorpha</taxon>
        <taxon>Macrostomida</taxon>
        <taxon>Macrostomidae</taxon>
        <taxon>Macrostomum</taxon>
    </lineage>
</organism>
<name>A0A1I8IL45_9PLAT</name>
<dbReference type="Pfam" id="PF13445">
    <property type="entry name" value="zf-RING_UBOX"/>
    <property type="match status" value="1"/>
</dbReference>
<dbReference type="InterPro" id="IPR011989">
    <property type="entry name" value="ARM-like"/>
</dbReference>
<evidence type="ECO:0000259" key="7">
    <source>
        <dbReference type="PROSITE" id="PS50089"/>
    </source>
</evidence>
<dbReference type="InterPro" id="IPR027370">
    <property type="entry name" value="Znf-RING_euk"/>
</dbReference>
<keyword evidence="8" id="KW-1185">Reference proteome</keyword>
<dbReference type="SUPFAM" id="SSF57850">
    <property type="entry name" value="RING/U-box"/>
    <property type="match status" value="1"/>
</dbReference>
<dbReference type="InterPro" id="IPR016024">
    <property type="entry name" value="ARM-type_fold"/>
</dbReference>
<evidence type="ECO:0000256" key="4">
    <source>
        <dbReference type="PROSITE-ProRule" id="PRU00175"/>
    </source>
</evidence>